<dbReference type="AlphaFoldDB" id="A0A6F8YV23"/>
<organism evidence="2 3">
    <name type="scientific">Phytohabitans suffuscus</name>
    <dbReference type="NCBI Taxonomy" id="624315"/>
    <lineage>
        <taxon>Bacteria</taxon>
        <taxon>Bacillati</taxon>
        <taxon>Actinomycetota</taxon>
        <taxon>Actinomycetes</taxon>
        <taxon>Micromonosporales</taxon>
        <taxon>Micromonosporaceae</taxon>
    </lineage>
</organism>
<protein>
    <recommendedName>
        <fullName evidence="1">UGSC-like domain-containing protein</fullName>
    </recommendedName>
</protein>
<evidence type="ECO:0000259" key="1">
    <source>
        <dbReference type="Pfam" id="PF24696"/>
    </source>
</evidence>
<accession>A0A6F8YV23</accession>
<dbReference type="InterPro" id="IPR057767">
    <property type="entry name" value="UGSC-like_dom"/>
</dbReference>
<dbReference type="Proteomes" id="UP000503011">
    <property type="component" value="Chromosome"/>
</dbReference>
<evidence type="ECO:0000313" key="2">
    <source>
        <dbReference type="EMBL" id="BCB90025.1"/>
    </source>
</evidence>
<keyword evidence="3" id="KW-1185">Reference proteome</keyword>
<dbReference type="EMBL" id="AP022871">
    <property type="protein sequence ID" value="BCB90025.1"/>
    <property type="molecule type" value="Genomic_DNA"/>
</dbReference>
<reference evidence="2 3" key="2">
    <citation type="submission" date="2020-03" db="EMBL/GenBank/DDBJ databases">
        <authorList>
            <person name="Ichikawa N."/>
            <person name="Kimura A."/>
            <person name="Kitahashi Y."/>
            <person name="Uohara A."/>
        </authorList>
    </citation>
    <scope>NUCLEOTIDE SEQUENCE [LARGE SCALE GENOMIC DNA]</scope>
    <source>
        <strain evidence="2 3">NBRC 105367</strain>
    </source>
</reference>
<proteinExistence type="predicted"/>
<name>A0A6F8YV23_9ACTN</name>
<dbReference type="Pfam" id="PF24696">
    <property type="entry name" value="UGSC"/>
    <property type="match status" value="1"/>
</dbReference>
<evidence type="ECO:0000313" key="3">
    <source>
        <dbReference type="Proteomes" id="UP000503011"/>
    </source>
</evidence>
<reference evidence="2 3" key="1">
    <citation type="submission" date="2020-03" db="EMBL/GenBank/DDBJ databases">
        <title>Whole genome shotgun sequence of Phytohabitans suffuscus NBRC 105367.</title>
        <authorList>
            <person name="Komaki H."/>
            <person name="Tamura T."/>
        </authorList>
    </citation>
    <scope>NUCLEOTIDE SEQUENCE [LARGE SCALE GENOMIC DNA]</scope>
    <source>
        <strain evidence="2 3">NBRC 105367</strain>
    </source>
</reference>
<sequence length="560" mass="61110">MATLKIRNPVAPSVQTRIEPAPRVPDLAGKRVGLYWNMKAGGDVALQRVRELLGERYPTAQFAYHQGDIGAMTRRMTKPQADRIAAESDVIVGTTADCGSCTSWLIHDMVEFEKRGVATVALAGEGFESDARRSAESFGVPGLSFVVAESTFTSHPPEEIRSMVDAMVDDIVACLTGGERGSAPVAHEVTRIADEYLEFSGSDSLRALEEMNEKFLEYGWGDGFPLYAPTADRVAAMLTGTRRRPDEVVAHLEPGFGIGTVEMIAANAVMAGCKPEHMPVLIAAIECIADPRINLRIKAMSTGTQAPMIVVNGPIRDRIGLNSKGCALGPGAPSKVNTAIGRALRLCMMNIGHTYPNITDMDTIGSPTKYSMCMAENEEQSPWEPYHVGLGYPAEQSTVTVHFNYGYSELHDFESHTAEALIDVFASAAMNRATNPTGFWLTGRRADPRAETEEKEHNFVIICPEHAEIFERDGWSRRDVQEALFKQARVSFGQLMRTKEPKSFKASHPELAWLWGSPDTLLPVVEDPDCFDVLVVGAKAGRGQLHWGCGGPVTKVIDEA</sequence>
<dbReference type="RefSeq" id="WP_173162136.1">
    <property type="nucleotide sequence ID" value="NZ_AP022871.1"/>
</dbReference>
<dbReference type="KEGG" id="psuu:Psuf_073380"/>
<gene>
    <name evidence="2" type="ORF">Psuf_073380</name>
</gene>
<feature type="domain" description="UGSC-like" evidence="1">
    <location>
        <begin position="6"/>
        <end position="176"/>
    </location>
</feature>